<gene>
    <name evidence="4" type="primary">tbccd1</name>
    <name evidence="4" type="ORF">DPX39_110031000</name>
</gene>
<dbReference type="Gene3D" id="2.160.20.70">
    <property type="match status" value="1"/>
</dbReference>
<dbReference type="PANTHER" id="PTHR16052:SF0">
    <property type="entry name" value="TBCC DOMAIN-CONTAINING PROTEIN 1"/>
    <property type="match status" value="1"/>
</dbReference>
<reference evidence="4" key="1">
    <citation type="submission" date="2018-09" db="EMBL/GenBank/DDBJ databases">
        <title>whole genome sequence of T. equiperdum IVM-t1 strain.</title>
        <authorList>
            <person name="Suganuma K."/>
        </authorList>
    </citation>
    <scope>NUCLEOTIDE SEQUENCE [LARGE SCALE GENOMIC DNA]</scope>
    <source>
        <strain evidence="4">IVM-t1</strain>
    </source>
</reference>
<evidence type="ECO:0000259" key="3">
    <source>
        <dbReference type="PROSITE" id="PS51329"/>
    </source>
</evidence>
<dbReference type="PANTHER" id="PTHR16052">
    <property type="entry name" value="TBCC DOMAIN-CONTAINING PROTEIN 1"/>
    <property type="match status" value="1"/>
</dbReference>
<dbReference type="Proteomes" id="UP000266743">
    <property type="component" value="Chromosome 11"/>
</dbReference>
<sequence length="540" mass="59250">MTNKYAPGNPYYGDSSPTSALLGTNQVVFCVNSVLFQSCGLLLEVPSGLTTSSVMKIRQECPNRTAISLSVWVDIAINVLGMRESVASSIFDVVYALTGGYTQYTAASLGSSTGSGNGSPEVRSPVECRQEESRSLLKKMGGTVDVARWPVVSATRQIGLPALIIFLLAQLVVEQTQRVLPGESERERVMASVRQHLHDYISVVAITRPGRLTLSDSKELRILLREFVNGVEQPFGTSIGFLWPRSEKTIDITILSQFIRPRITVPSELAATSRSSPFSNNIVVKGLQGTICIPTCPVVTYSPKLAISSSYTVEKCSQTSFYVTSDLPHTRLTQLVNCTVALGPVGGVLYIDRCENTNISALCTAVVVNRCRNVNIFICTNSPPVLCPLEGSENSENVRFAPYNSHYSTLEEHLANSGVNPMMNLWNVGIPSPHCILPPDEFTPVCFPVAPHTSAVVTTRTNPCPPPPPYATAMERRVRRFQETSRQLREAYERLEADGRKDLADELRGKVHTLFVDWLRRVGQERVLASLLRKNANGQS</sequence>
<dbReference type="PROSITE" id="PS51329">
    <property type="entry name" value="C_CAP_COFACTOR_C"/>
    <property type="match status" value="1"/>
</dbReference>
<feature type="coiled-coil region" evidence="2">
    <location>
        <begin position="471"/>
        <end position="498"/>
    </location>
</feature>
<protein>
    <submittedName>
        <fullName evidence="4">Tubulin cofactor C domain-containing protein 1</fullName>
    </submittedName>
</protein>
<evidence type="ECO:0000256" key="2">
    <source>
        <dbReference type="SAM" id="Coils"/>
    </source>
</evidence>
<comment type="similarity">
    <text evidence="1">Belongs to the TBCC family.</text>
</comment>
<dbReference type="Pfam" id="PF07986">
    <property type="entry name" value="TBCC"/>
    <property type="match status" value="1"/>
</dbReference>
<keyword evidence="2" id="KW-0175">Coiled coil</keyword>
<accession>A0A3L6KTE1</accession>
<evidence type="ECO:0000313" key="4">
    <source>
        <dbReference type="EMBL" id="RHW67719.1"/>
    </source>
</evidence>
<name>A0A3L6KTE1_9TRYP</name>
<organism evidence="4">
    <name type="scientific">Trypanosoma brucei equiperdum</name>
    <dbReference type="NCBI Taxonomy" id="630700"/>
    <lineage>
        <taxon>Eukaryota</taxon>
        <taxon>Discoba</taxon>
        <taxon>Euglenozoa</taxon>
        <taxon>Kinetoplastea</taxon>
        <taxon>Metakinetoplastina</taxon>
        <taxon>Trypanosomatida</taxon>
        <taxon>Trypanosomatidae</taxon>
        <taxon>Trypanosoma</taxon>
    </lineage>
</organism>
<evidence type="ECO:0000256" key="1">
    <source>
        <dbReference type="ARBA" id="ARBA00008848"/>
    </source>
</evidence>
<dbReference type="InterPro" id="IPR017901">
    <property type="entry name" value="C-CAP_CF_C-like"/>
</dbReference>
<dbReference type="EMBL" id="QSBY01000011">
    <property type="protein sequence ID" value="RHW67719.1"/>
    <property type="molecule type" value="Genomic_DNA"/>
</dbReference>
<comment type="caution">
    <text evidence="4">The sequence shown here is derived from an EMBL/GenBank/DDBJ whole genome shotgun (WGS) entry which is preliminary data.</text>
</comment>
<dbReference type="InterPro" id="IPR016098">
    <property type="entry name" value="CAP/MinC_C"/>
</dbReference>
<dbReference type="AlphaFoldDB" id="A0A3L6KTE1"/>
<dbReference type="InterPro" id="IPR012945">
    <property type="entry name" value="Tubulin-bd_cofactor_C_dom"/>
</dbReference>
<proteinExistence type="inferred from homology"/>
<dbReference type="InterPro" id="IPR039589">
    <property type="entry name" value="TBCC1"/>
</dbReference>
<feature type="domain" description="C-CAP/cofactor C-like" evidence="3">
    <location>
        <begin position="266"/>
        <end position="416"/>
    </location>
</feature>